<dbReference type="NCBIfam" id="TIGR02249">
    <property type="entry name" value="integrase_gron"/>
    <property type="match status" value="1"/>
</dbReference>
<keyword evidence="8" id="KW-1179">Viral genome integration</keyword>
<gene>
    <name evidence="10" type="ORF">UFOVP672_36</name>
</gene>
<keyword evidence="7" id="KW-0233">DNA recombination</keyword>
<dbReference type="PANTHER" id="PTHR30349:SF64">
    <property type="entry name" value="PROPHAGE INTEGRASE INTD-RELATED"/>
    <property type="match status" value="1"/>
</dbReference>
<dbReference type="GO" id="GO:0006310">
    <property type="term" value="P:DNA recombination"/>
    <property type="evidence" value="ECO:0007669"/>
    <property type="project" value="UniProtKB-KW"/>
</dbReference>
<dbReference type="InterPro" id="IPR050090">
    <property type="entry name" value="Tyrosine_recombinase_XerCD"/>
</dbReference>
<dbReference type="Pfam" id="PF13495">
    <property type="entry name" value="Phage_int_SAM_4"/>
    <property type="match status" value="1"/>
</dbReference>
<evidence type="ECO:0000256" key="7">
    <source>
        <dbReference type="ARBA" id="ARBA00023172"/>
    </source>
</evidence>
<dbReference type="Gene3D" id="1.10.150.130">
    <property type="match status" value="1"/>
</dbReference>
<evidence type="ECO:0000256" key="8">
    <source>
        <dbReference type="ARBA" id="ARBA00023195"/>
    </source>
</evidence>
<accession>A0A6J5NFE4</accession>
<dbReference type="InterPro" id="IPR011010">
    <property type="entry name" value="DNA_brk_join_enz"/>
</dbReference>
<reference evidence="10" key="1">
    <citation type="submission" date="2020-04" db="EMBL/GenBank/DDBJ databases">
        <authorList>
            <person name="Chiriac C."/>
            <person name="Salcher M."/>
            <person name="Ghai R."/>
            <person name="Kavagutti S V."/>
        </authorList>
    </citation>
    <scope>NUCLEOTIDE SEQUENCE</scope>
</reference>
<evidence type="ECO:0000256" key="1">
    <source>
        <dbReference type="ARBA" id="ARBA00008857"/>
    </source>
</evidence>
<proteinExistence type="inferred from homology"/>
<keyword evidence="8" id="KW-1160">Virus entry into host cell</keyword>
<evidence type="ECO:0000259" key="9">
    <source>
        <dbReference type="PROSITE" id="PS51898"/>
    </source>
</evidence>
<keyword evidence="6" id="KW-0238">DNA-binding</keyword>
<evidence type="ECO:0000313" key="10">
    <source>
        <dbReference type="EMBL" id="CAB4155915.1"/>
    </source>
</evidence>
<dbReference type="InterPro" id="IPR013762">
    <property type="entry name" value="Integrase-like_cat_sf"/>
</dbReference>
<organism evidence="10">
    <name type="scientific">uncultured Caudovirales phage</name>
    <dbReference type="NCBI Taxonomy" id="2100421"/>
    <lineage>
        <taxon>Viruses</taxon>
        <taxon>Duplodnaviria</taxon>
        <taxon>Heunggongvirae</taxon>
        <taxon>Uroviricota</taxon>
        <taxon>Caudoviricetes</taxon>
        <taxon>Peduoviridae</taxon>
        <taxon>Maltschvirus</taxon>
        <taxon>Maltschvirus maltsch</taxon>
    </lineage>
</organism>
<dbReference type="PANTHER" id="PTHR30349">
    <property type="entry name" value="PHAGE INTEGRASE-RELATED"/>
    <property type="match status" value="1"/>
</dbReference>
<dbReference type="InterPro" id="IPR002104">
    <property type="entry name" value="Integrase_catalytic"/>
</dbReference>
<dbReference type="GO" id="GO:0016787">
    <property type="term" value="F:hydrolase activity"/>
    <property type="evidence" value="ECO:0007669"/>
    <property type="project" value="UniProtKB-KW"/>
</dbReference>
<dbReference type="InterPro" id="IPR011946">
    <property type="entry name" value="Integrase_integron-type"/>
</dbReference>
<evidence type="ECO:0000256" key="2">
    <source>
        <dbReference type="ARBA" id="ARBA00016082"/>
    </source>
</evidence>
<feature type="domain" description="Tyr recombinase" evidence="9">
    <location>
        <begin position="99"/>
        <end position="312"/>
    </location>
</feature>
<dbReference type="GO" id="GO:0044826">
    <property type="term" value="P:viral genome integration into host DNA"/>
    <property type="evidence" value="ECO:0007669"/>
    <property type="project" value="UniProtKB-KW"/>
</dbReference>
<dbReference type="InterPro" id="IPR004107">
    <property type="entry name" value="Integrase_SAM-like_N"/>
</dbReference>
<name>A0A6J5NFE4_9CAUD</name>
<dbReference type="EMBL" id="LR796636">
    <property type="protein sequence ID" value="CAB4155915.1"/>
    <property type="molecule type" value="Genomic_DNA"/>
</dbReference>
<dbReference type="GO" id="GO:0016740">
    <property type="term" value="F:transferase activity"/>
    <property type="evidence" value="ECO:0007669"/>
    <property type="project" value="UniProtKB-KW"/>
</dbReference>
<evidence type="ECO:0000256" key="6">
    <source>
        <dbReference type="ARBA" id="ARBA00023125"/>
    </source>
</evidence>
<dbReference type="GO" id="GO:0003677">
    <property type="term" value="F:DNA binding"/>
    <property type="evidence" value="ECO:0007669"/>
    <property type="project" value="UniProtKB-KW"/>
</dbReference>
<dbReference type="GO" id="GO:0015074">
    <property type="term" value="P:DNA integration"/>
    <property type="evidence" value="ECO:0007669"/>
    <property type="project" value="UniProtKB-KW"/>
</dbReference>
<evidence type="ECO:0000256" key="4">
    <source>
        <dbReference type="ARBA" id="ARBA00022801"/>
    </source>
</evidence>
<dbReference type="GO" id="GO:0075713">
    <property type="term" value="P:establishment of integrated proviral latency"/>
    <property type="evidence" value="ECO:0007669"/>
    <property type="project" value="UniProtKB-KW"/>
</dbReference>
<keyword evidence="5" id="KW-0229">DNA integration</keyword>
<dbReference type="Gene3D" id="1.10.443.10">
    <property type="entry name" value="Intergrase catalytic core"/>
    <property type="match status" value="1"/>
</dbReference>
<evidence type="ECO:0000256" key="3">
    <source>
        <dbReference type="ARBA" id="ARBA00022679"/>
    </source>
</evidence>
<evidence type="ECO:0000256" key="5">
    <source>
        <dbReference type="ARBA" id="ARBA00022908"/>
    </source>
</evidence>
<comment type="similarity">
    <text evidence="1">Belongs to the 'phage' integrase family.</text>
</comment>
<dbReference type="PROSITE" id="PS51898">
    <property type="entry name" value="TYR_RECOMBINASE"/>
    <property type="match status" value="1"/>
</dbReference>
<dbReference type="Pfam" id="PF00589">
    <property type="entry name" value="Phage_integrase"/>
    <property type="match status" value="1"/>
</dbReference>
<keyword evidence="3" id="KW-0808">Transferase</keyword>
<dbReference type="SUPFAM" id="SSF56349">
    <property type="entry name" value="DNA breaking-rejoining enzymes"/>
    <property type="match status" value="1"/>
</dbReference>
<protein>
    <recommendedName>
        <fullName evidence="2">Integrase</fullName>
    </recommendedName>
</protein>
<dbReference type="InterPro" id="IPR010998">
    <property type="entry name" value="Integrase_recombinase_N"/>
</dbReference>
<keyword evidence="4" id="KW-0378">Hydrolase</keyword>
<sequence length="337" mass="37343">MKKADAVGLVYKVCQVRRLSRHTANSYAGWVGRYCEHLRGCGVGSSEDKVRLFLEGIAPVVAAATQNQALNAVVFFYRDCLRQPLGQIGKWARARRAERLPTWLSGEEMRLLLDNMQGLAKLMAAFAYGTGLRLSELLGLRIKDVDVAAHLVTVRGGKGDKDRVTCLPHALDLPLRQHLQRVRVVYDRDRSEGRHGVYLPGGLERKFPNGGKEWPWFWMFPALGESVDPVSKVLRRHHVHEDTLGKALKAACHKCGMGKRVSAHTLRHSFATNMLTGGHSITQVQELLGHTSVETTQVYLHCVPEFARAVVSPLDAGGKVLRFPGAFINPSTLASNQ</sequence>